<name>A0ABX2T3Q9_9BACL</name>
<dbReference type="Pfam" id="PF02518">
    <property type="entry name" value="HATPase_c"/>
    <property type="match status" value="1"/>
</dbReference>
<keyword evidence="19" id="KW-1185">Reference proteome</keyword>
<dbReference type="PROSITE" id="PS50112">
    <property type="entry name" value="PAS"/>
    <property type="match status" value="1"/>
</dbReference>
<gene>
    <name evidence="18" type="ORF">HZY85_07860</name>
</gene>
<dbReference type="PROSITE" id="PS50885">
    <property type="entry name" value="HAMP"/>
    <property type="match status" value="1"/>
</dbReference>
<keyword evidence="12" id="KW-0902">Two-component regulatory system</keyword>
<dbReference type="InterPro" id="IPR004358">
    <property type="entry name" value="Sig_transdc_His_kin-like_C"/>
</dbReference>
<dbReference type="InterPro" id="IPR057640">
    <property type="entry name" value="Cache_WalK"/>
</dbReference>
<dbReference type="CDD" id="cd00075">
    <property type="entry name" value="HATPase"/>
    <property type="match status" value="1"/>
</dbReference>
<dbReference type="SMART" id="SM00304">
    <property type="entry name" value="HAMP"/>
    <property type="match status" value="1"/>
</dbReference>
<feature type="transmembrane region" description="Helical" evidence="14">
    <location>
        <begin position="20"/>
        <end position="38"/>
    </location>
</feature>
<dbReference type="SUPFAM" id="SSF47384">
    <property type="entry name" value="Homodimeric domain of signal transducing histidine kinase"/>
    <property type="match status" value="1"/>
</dbReference>
<dbReference type="PANTHER" id="PTHR45453:SF1">
    <property type="entry name" value="PHOSPHATE REGULON SENSOR PROTEIN PHOR"/>
    <property type="match status" value="1"/>
</dbReference>
<dbReference type="EMBL" id="JACBYF010000028">
    <property type="protein sequence ID" value="NYS48084.1"/>
    <property type="molecule type" value="Genomic_DNA"/>
</dbReference>
<dbReference type="InterPro" id="IPR036097">
    <property type="entry name" value="HisK_dim/P_sf"/>
</dbReference>
<evidence type="ECO:0000256" key="3">
    <source>
        <dbReference type="ARBA" id="ARBA00012438"/>
    </source>
</evidence>
<keyword evidence="7 14" id="KW-0812">Transmembrane</keyword>
<proteinExistence type="predicted"/>
<dbReference type="InterPro" id="IPR036890">
    <property type="entry name" value="HATPase_C_sf"/>
</dbReference>
<evidence type="ECO:0000313" key="19">
    <source>
        <dbReference type="Proteomes" id="UP000531840"/>
    </source>
</evidence>
<dbReference type="SUPFAM" id="SSF158472">
    <property type="entry name" value="HAMP domain-like"/>
    <property type="match status" value="1"/>
</dbReference>
<evidence type="ECO:0000259" key="17">
    <source>
        <dbReference type="PROSITE" id="PS50885"/>
    </source>
</evidence>
<evidence type="ECO:0000256" key="11">
    <source>
        <dbReference type="ARBA" id="ARBA00022989"/>
    </source>
</evidence>
<keyword evidence="11 14" id="KW-1133">Transmembrane helix</keyword>
<dbReference type="InterPro" id="IPR000014">
    <property type="entry name" value="PAS"/>
</dbReference>
<evidence type="ECO:0000256" key="14">
    <source>
        <dbReference type="SAM" id="Phobius"/>
    </source>
</evidence>
<dbReference type="Pfam" id="PF00512">
    <property type="entry name" value="HisKA"/>
    <property type="match status" value="1"/>
</dbReference>
<organism evidence="18 19">
    <name type="scientific">Gemelliphila palaticanis</name>
    <dbReference type="NCBI Taxonomy" id="81950"/>
    <lineage>
        <taxon>Bacteria</taxon>
        <taxon>Bacillati</taxon>
        <taxon>Bacillota</taxon>
        <taxon>Bacilli</taxon>
        <taxon>Bacillales</taxon>
        <taxon>Gemellaceae</taxon>
        <taxon>Gemelliphila</taxon>
    </lineage>
</organism>
<evidence type="ECO:0000256" key="6">
    <source>
        <dbReference type="ARBA" id="ARBA00022679"/>
    </source>
</evidence>
<keyword evidence="8" id="KW-0547">Nucleotide-binding</keyword>
<keyword evidence="10" id="KW-0067">ATP-binding</keyword>
<dbReference type="InterPro" id="IPR003660">
    <property type="entry name" value="HAMP_dom"/>
</dbReference>
<dbReference type="Gene3D" id="3.30.565.10">
    <property type="entry name" value="Histidine kinase-like ATPase, C-terminal domain"/>
    <property type="match status" value="1"/>
</dbReference>
<evidence type="ECO:0000313" key="18">
    <source>
        <dbReference type="EMBL" id="NYS48084.1"/>
    </source>
</evidence>
<evidence type="ECO:0000259" key="15">
    <source>
        <dbReference type="PROSITE" id="PS50109"/>
    </source>
</evidence>
<dbReference type="InterPro" id="IPR005467">
    <property type="entry name" value="His_kinase_dom"/>
</dbReference>
<evidence type="ECO:0000256" key="2">
    <source>
        <dbReference type="ARBA" id="ARBA00004651"/>
    </source>
</evidence>
<dbReference type="SUPFAM" id="SSF55874">
    <property type="entry name" value="ATPase domain of HSP90 chaperone/DNA topoisomerase II/histidine kinase"/>
    <property type="match status" value="1"/>
</dbReference>
<evidence type="ECO:0000256" key="13">
    <source>
        <dbReference type="ARBA" id="ARBA00023136"/>
    </source>
</evidence>
<dbReference type="Gene3D" id="3.30.450.20">
    <property type="entry name" value="PAS domain"/>
    <property type="match status" value="2"/>
</dbReference>
<dbReference type="PRINTS" id="PR00344">
    <property type="entry name" value="BCTRLSENSOR"/>
</dbReference>
<dbReference type="SMART" id="SM00091">
    <property type="entry name" value="PAS"/>
    <property type="match status" value="1"/>
</dbReference>
<dbReference type="Gene3D" id="1.10.287.130">
    <property type="match status" value="1"/>
</dbReference>
<evidence type="ECO:0000259" key="16">
    <source>
        <dbReference type="PROSITE" id="PS50112"/>
    </source>
</evidence>
<dbReference type="SMART" id="SM00388">
    <property type="entry name" value="HisKA"/>
    <property type="match status" value="1"/>
</dbReference>
<evidence type="ECO:0000256" key="12">
    <source>
        <dbReference type="ARBA" id="ARBA00023012"/>
    </source>
</evidence>
<evidence type="ECO:0000256" key="1">
    <source>
        <dbReference type="ARBA" id="ARBA00000085"/>
    </source>
</evidence>
<dbReference type="InterPro" id="IPR029151">
    <property type="entry name" value="Sensor-like_sf"/>
</dbReference>
<dbReference type="PROSITE" id="PS50109">
    <property type="entry name" value="HIS_KIN"/>
    <property type="match status" value="1"/>
</dbReference>
<dbReference type="SUPFAM" id="SSF55785">
    <property type="entry name" value="PYP-like sensor domain (PAS domain)"/>
    <property type="match status" value="1"/>
</dbReference>
<dbReference type="InterPro" id="IPR050351">
    <property type="entry name" value="BphY/WalK/GraS-like"/>
</dbReference>
<dbReference type="RefSeq" id="WP_179941866.1">
    <property type="nucleotide sequence ID" value="NZ_JACBYF010000028.1"/>
</dbReference>
<dbReference type="EC" id="2.7.13.3" evidence="3"/>
<evidence type="ECO:0000256" key="4">
    <source>
        <dbReference type="ARBA" id="ARBA00022475"/>
    </source>
</evidence>
<feature type="transmembrane region" description="Helical" evidence="14">
    <location>
        <begin position="190"/>
        <end position="210"/>
    </location>
</feature>
<dbReference type="InterPro" id="IPR035965">
    <property type="entry name" value="PAS-like_dom_sf"/>
</dbReference>
<keyword evidence="9" id="KW-0418">Kinase</keyword>
<dbReference type="Gene3D" id="1.10.8.500">
    <property type="entry name" value="HAMP domain in histidine kinase"/>
    <property type="match status" value="1"/>
</dbReference>
<comment type="catalytic activity">
    <reaction evidence="1">
        <text>ATP + protein L-histidine = ADP + protein N-phospho-L-histidine.</text>
        <dbReference type="EC" id="2.7.13.3"/>
    </reaction>
</comment>
<sequence>MVNVTRQKKRFFSSIRFKFVVVYVLVNIISLQLIGLYFTTQVKNKNITTFKTTIIDQEKKLNYNVMEELSKNITDEKEKTQIESNIRKIVSEFSTTKLVMVNVVDKELNIIASSTTNGSESYLGKRSVDPMVTQVLKSGEVAEKEQVDDSDNVYWVYAVPVKNGDDIIGVVYIMSDIGSVYSDVGDITQIFVIGTLMSIFVIVLIGFFASKTITNSIEKMSMQVKGMAEGSYGSVVGINTKDEIGDLAKVFNDISKKIKEEQSITESERLKLSTIINSMVDGIISTDINGKILLINDSAKDMLLDDEEEIFIGKDALKLLNITEYKNIEEILEAEDSLLISVKGEEDYDLLYRLEFIQIIADNLPKNDYRTLKSEGYVIVIYDVTDKERQEKERREFVSTVSHELRTPLTTMNSYVEALQEGVINDKELAPVFIDTISKETTRMIRMVNDLMQLGKMDIKEEHYDKELLDINKLIEKIVERFSMTHTDKNFILHTSPNPIFVEGDQDKLIQVFDNIINNAVKYSPNGKNITVRIRQSYNQNRVSISVKDEGIGIPLAHIDKIFNRFYRVDKSRQRSMGGTGLGLSLAKSIVESHRGRIWAQSREGYGSIVFVMLPCENISDDWA</sequence>
<keyword evidence="13 14" id="KW-0472">Membrane</keyword>
<keyword evidence="4" id="KW-1003">Cell membrane</keyword>
<dbReference type="Pfam" id="PF00672">
    <property type="entry name" value="HAMP"/>
    <property type="match status" value="1"/>
</dbReference>
<feature type="domain" description="HAMP" evidence="17">
    <location>
        <begin position="211"/>
        <end position="263"/>
    </location>
</feature>
<dbReference type="PANTHER" id="PTHR45453">
    <property type="entry name" value="PHOSPHATE REGULON SENSOR PROTEIN PHOR"/>
    <property type="match status" value="1"/>
</dbReference>
<evidence type="ECO:0000256" key="5">
    <source>
        <dbReference type="ARBA" id="ARBA00022553"/>
    </source>
</evidence>
<evidence type="ECO:0000256" key="9">
    <source>
        <dbReference type="ARBA" id="ARBA00022777"/>
    </source>
</evidence>
<dbReference type="CDD" id="cd00130">
    <property type="entry name" value="PAS"/>
    <property type="match status" value="1"/>
</dbReference>
<evidence type="ECO:0000256" key="10">
    <source>
        <dbReference type="ARBA" id="ARBA00022840"/>
    </source>
</evidence>
<accession>A0ABX2T3Q9</accession>
<dbReference type="Proteomes" id="UP000531840">
    <property type="component" value="Unassembled WGS sequence"/>
</dbReference>
<dbReference type="InterPro" id="IPR013767">
    <property type="entry name" value="PAS_fold"/>
</dbReference>
<keyword evidence="5" id="KW-0597">Phosphoprotein</keyword>
<reference evidence="18 19" key="1">
    <citation type="submission" date="2020-07" db="EMBL/GenBank/DDBJ databases">
        <title>MOT database genomes.</title>
        <authorList>
            <person name="Joseph S."/>
            <person name="Aduse-Opoku J."/>
            <person name="Hashim A."/>
            <person name="Wade W."/>
            <person name="Curtis M."/>
        </authorList>
    </citation>
    <scope>NUCLEOTIDE SEQUENCE [LARGE SCALE GENOMIC DNA]</scope>
    <source>
        <strain evidence="18 19">CIP 106318</strain>
    </source>
</reference>
<feature type="domain" description="PAS" evidence="16">
    <location>
        <begin position="268"/>
        <end position="310"/>
    </location>
</feature>
<dbReference type="SMART" id="SM00387">
    <property type="entry name" value="HATPase_c"/>
    <property type="match status" value="1"/>
</dbReference>
<keyword evidence="6" id="KW-0808">Transferase</keyword>
<dbReference type="InterPro" id="IPR003594">
    <property type="entry name" value="HATPase_dom"/>
</dbReference>
<evidence type="ECO:0000256" key="7">
    <source>
        <dbReference type="ARBA" id="ARBA00022692"/>
    </source>
</evidence>
<comment type="subcellular location">
    <subcellularLocation>
        <location evidence="2">Cell membrane</location>
        <topology evidence="2">Multi-pass membrane protein</topology>
    </subcellularLocation>
</comment>
<dbReference type="CDD" id="cd00082">
    <property type="entry name" value="HisKA"/>
    <property type="match status" value="1"/>
</dbReference>
<dbReference type="Pfam" id="PF00989">
    <property type="entry name" value="PAS"/>
    <property type="match status" value="1"/>
</dbReference>
<dbReference type="Pfam" id="PF23846">
    <property type="entry name" value="Cache_WalK"/>
    <property type="match status" value="1"/>
</dbReference>
<dbReference type="SUPFAM" id="SSF103190">
    <property type="entry name" value="Sensory domain-like"/>
    <property type="match status" value="1"/>
</dbReference>
<comment type="caution">
    <text evidence="18">The sequence shown here is derived from an EMBL/GenBank/DDBJ whole genome shotgun (WGS) entry which is preliminary data.</text>
</comment>
<feature type="domain" description="Histidine kinase" evidence="15">
    <location>
        <begin position="400"/>
        <end position="618"/>
    </location>
</feature>
<protein>
    <recommendedName>
        <fullName evidence="3">histidine kinase</fullName>
        <ecNumber evidence="3">2.7.13.3</ecNumber>
    </recommendedName>
</protein>
<dbReference type="CDD" id="cd06225">
    <property type="entry name" value="HAMP"/>
    <property type="match status" value="1"/>
</dbReference>
<evidence type="ECO:0000256" key="8">
    <source>
        <dbReference type="ARBA" id="ARBA00022741"/>
    </source>
</evidence>
<dbReference type="InterPro" id="IPR003661">
    <property type="entry name" value="HisK_dim/P_dom"/>
</dbReference>